<organism evidence="1 2">
    <name type="scientific">Cymbomonas tetramitiformis</name>
    <dbReference type="NCBI Taxonomy" id="36881"/>
    <lineage>
        <taxon>Eukaryota</taxon>
        <taxon>Viridiplantae</taxon>
        <taxon>Chlorophyta</taxon>
        <taxon>Pyramimonadophyceae</taxon>
        <taxon>Pyramimonadales</taxon>
        <taxon>Pyramimonadaceae</taxon>
        <taxon>Cymbomonas</taxon>
    </lineage>
</organism>
<evidence type="ECO:0000313" key="1">
    <source>
        <dbReference type="EMBL" id="KAK3277779.1"/>
    </source>
</evidence>
<reference evidence="1 2" key="1">
    <citation type="journal article" date="2015" name="Genome Biol. Evol.">
        <title>Comparative Genomics of a Bacterivorous Green Alga Reveals Evolutionary Causalities and Consequences of Phago-Mixotrophic Mode of Nutrition.</title>
        <authorList>
            <person name="Burns J.A."/>
            <person name="Paasch A."/>
            <person name="Narechania A."/>
            <person name="Kim E."/>
        </authorList>
    </citation>
    <scope>NUCLEOTIDE SEQUENCE [LARGE SCALE GENOMIC DNA]</scope>
    <source>
        <strain evidence="1 2">PLY_AMNH</strain>
    </source>
</reference>
<accession>A0AAE0GGR3</accession>
<keyword evidence="2" id="KW-1185">Reference proteome</keyword>
<comment type="caution">
    <text evidence="1">The sequence shown here is derived from an EMBL/GenBank/DDBJ whole genome shotgun (WGS) entry which is preliminary data.</text>
</comment>
<dbReference type="Proteomes" id="UP001190700">
    <property type="component" value="Unassembled WGS sequence"/>
</dbReference>
<gene>
    <name evidence="1" type="ORF">CYMTET_14238</name>
</gene>
<name>A0AAE0GGR3_9CHLO</name>
<dbReference type="AlphaFoldDB" id="A0AAE0GGR3"/>
<evidence type="ECO:0000313" key="2">
    <source>
        <dbReference type="Proteomes" id="UP001190700"/>
    </source>
</evidence>
<protein>
    <submittedName>
        <fullName evidence="1">Uncharacterized protein</fullName>
    </submittedName>
</protein>
<dbReference type="EMBL" id="LGRX02005919">
    <property type="protein sequence ID" value="KAK3277779.1"/>
    <property type="molecule type" value="Genomic_DNA"/>
</dbReference>
<sequence length="105" mass="11389">MLLADLPSRLRLQEYMKRAAAQAGGEVEAGLRPLEVLSCALLEAERGAPCTLDTYAPVYCAWSWGAEDDARVVRWFDGLNTWGSLPLSVKASARIQCEMGTGASQ</sequence>
<proteinExistence type="predicted"/>